<protein>
    <submittedName>
        <fullName evidence="2">Uncharacterized protein</fullName>
    </submittedName>
</protein>
<reference evidence="2 3" key="1">
    <citation type="journal article" date="2012" name="J. Bacteriol.">
        <title>Complete genome sequences of Methylophaga sp. strain JAM1 and Methylophaga sp. strain JAM7.</title>
        <authorList>
            <person name="Villeneuve C."/>
            <person name="Martineau C."/>
            <person name="Mauffrey F."/>
            <person name="Villemur R."/>
        </authorList>
    </citation>
    <scope>NUCLEOTIDE SEQUENCE [LARGE SCALE GENOMIC DNA]</scope>
    <source>
        <strain evidence="2 3">JAM7</strain>
    </source>
</reference>
<keyword evidence="1" id="KW-0812">Transmembrane</keyword>
<feature type="transmembrane region" description="Helical" evidence="1">
    <location>
        <begin position="12"/>
        <end position="33"/>
    </location>
</feature>
<accession>I1YGN3</accession>
<gene>
    <name evidence="2" type="ordered locus">Q7C_907</name>
</gene>
<sequence length="56" mass="6498">MQTSQSRAEPGLAFFVPFLLIDPGFLFCVKIYFHVLWLCQPVMRIKIANKLIVKND</sequence>
<keyword evidence="1" id="KW-0472">Membrane</keyword>
<dbReference type="HOGENOM" id="CLU_3009106_0_0_6"/>
<dbReference type="AlphaFoldDB" id="I1YGN3"/>
<dbReference type="STRING" id="754477.Q7C_907"/>
<evidence type="ECO:0000313" key="3">
    <source>
        <dbReference type="Proteomes" id="UP000009145"/>
    </source>
</evidence>
<evidence type="ECO:0000313" key="2">
    <source>
        <dbReference type="EMBL" id="AFJ02076.1"/>
    </source>
</evidence>
<dbReference type="PATRIC" id="fig|754477.3.peg.896"/>
<keyword evidence="1" id="KW-1133">Transmembrane helix</keyword>
<evidence type="ECO:0000256" key="1">
    <source>
        <dbReference type="SAM" id="Phobius"/>
    </source>
</evidence>
<keyword evidence="3" id="KW-1185">Reference proteome</keyword>
<name>I1YGN3_METFJ</name>
<dbReference type="Proteomes" id="UP000009145">
    <property type="component" value="Chromosome"/>
</dbReference>
<organism evidence="2 3">
    <name type="scientific">Methylophaga frappieri (strain ATCC BAA-2434 / DSM 25690 / JAM7)</name>
    <dbReference type="NCBI Taxonomy" id="754477"/>
    <lineage>
        <taxon>Bacteria</taxon>
        <taxon>Pseudomonadati</taxon>
        <taxon>Pseudomonadota</taxon>
        <taxon>Gammaproteobacteria</taxon>
        <taxon>Thiotrichales</taxon>
        <taxon>Piscirickettsiaceae</taxon>
        <taxon>Methylophaga</taxon>
    </lineage>
</organism>
<dbReference type="EMBL" id="CP003380">
    <property type="protein sequence ID" value="AFJ02076.1"/>
    <property type="molecule type" value="Genomic_DNA"/>
</dbReference>
<dbReference type="KEGG" id="mec:Q7C_907"/>
<proteinExistence type="predicted"/>